<dbReference type="Proteomes" id="UP000198640">
    <property type="component" value="Unassembled WGS sequence"/>
</dbReference>
<sequence length="388" mass="41894">MRTQSSRPPILTESPSIAIELPFDAPATLACGAWLKNTVCLISGRTAYVSPLLGDLDSADACQAYTDTITRLIATVGTRPECIAHDLHPDFYSTQFAHYYANQHNLPVIAVQHHHAHIGALCAEHGITQAVIGIALDGVGLGTDHTPWGGELLYSAGATFERIGHLQPLAMPGGDRAAREPWRMAAAALHHLGRVDEIMRRFPDQSAAGTVTTMLQQKLHCPSTSSMGRLFDAAAGLLNIAPVQAHEAQAAIKLQNLASEYGHLSAPLSQGHQIHKDNILDFTPLISWLSNQHDTRHAAAVFHATLAAGLAEWAVLAARQHQLSHIALGGGCFHNKLLSQQLVNLLTRQGLKVLSAERLLPDDSAISLGQAWIAAHHMKTFNKHARTY</sequence>
<dbReference type="SUPFAM" id="SSF53067">
    <property type="entry name" value="Actin-like ATPase domain"/>
    <property type="match status" value="1"/>
</dbReference>
<dbReference type="PANTHER" id="PTHR42959">
    <property type="entry name" value="CARBAMOYLTRANSFERASE"/>
    <property type="match status" value="1"/>
</dbReference>
<dbReference type="GO" id="GO:0008270">
    <property type="term" value="F:zinc ion binding"/>
    <property type="evidence" value="ECO:0007669"/>
    <property type="project" value="TreeGrafter"/>
</dbReference>
<dbReference type="OrthoDB" id="9808093at2"/>
<dbReference type="STRING" id="44576.SAMN05421881_101625"/>
<dbReference type="Pfam" id="PF22521">
    <property type="entry name" value="HypF_C_2"/>
    <property type="match status" value="1"/>
</dbReference>
<keyword evidence="5" id="KW-1185">Reference proteome</keyword>
<evidence type="ECO:0000313" key="5">
    <source>
        <dbReference type="Proteomes" id="UP000198640"/>
    </source>
</evidence>
<protein>
    <submittedName>
        <fullName evidence="4">Hydrogenase maturation protein HypF</fullName>
    </submittedName>
</protein>
<dbReference type="InterPro" id="IPR041440">
    <property type="entry name" value="HypF_C"/>
</dbReference>
<organism evidence="4 5">
    <name type="scientific">Nitrosomonas halophila</name>
    <dbReference type="NCBI Taxonomy" id="44576"/>
    <lineage>
        <taxon>Bacteria</taxon>
        <taxon>Pseudomonadati</taxon>
        <taxon>Pseudomonadota</taxon>
        <taxon>Betaproteobacteria</taxon>
        <taxon>Nitrosomonadales</taxon>
        <taxon>Nitrosomonadaceae</taxon>
        <taxon>Nitrosomonas</taxon>
    </lineage>
</organism>
<proteinExistence type="inferred from homology"/>
<feature type="domain" description="Carbamoyltransferase Kae1-like" evidence="3">
    <location>
        <begin position="133"/>
        <end position="370"/>
    </location>
</feature>
<dbReference type="AlphaFoldDB" id="A0A1H3GPR9"/>
<dbReference type="GO" id="GO:0051604">
    <property type="term" value="P:protein maturation"/>
    <property type="evidence" value="ECO:0007669"/>
    <property type="project" value="TreeGrafter"/>
</dbReference>
<accession>A0A1H3GPR9</accession>
<dbReference type="PANTHER" id="PTHR42959:SF1">
    <property type="entry name" value="CARBAMOYLTRANSFERASE HYPF"/>
    <property type="match status" value="1"/>
</dbReference>
<comment type="similarity">
    <text evidence="1">Belongs to the carbamoyltransferase HypF family.</text>
</comment>
<reference evidence="4 5" key="1">
    <citation type="submission" date="2016-10" db="EMBL/GenBank/DDBJ databases">
        <authorList>
            <person name="de Groot N.N."/>
        </authorList>
    </citation>
    <scope>NUCLEOTIDE SEQUENCE [LARGE SCALE GENOMIC DNA]</scope>
    <source>
        <strain evidence="4 5">Nm1</strain>
    </source>
</reference>
<dbReference type="Pfam" id="PF17788">
    <property type="entry name" value="HypF_C"/>
    <property type="match status" value="1"/>
</dbReference>
<evidence type="ECO:0000259" key="2">
    <source>
        <dbReference type="Pfam" id="PF17788"/>
    </source>
</evidence>
<dbReference type="Gene3D" id="3.30.420.40">
    <property type="match status" value="1"/>
</dbReference>
<name>A0A1H3GPR9_9PROT</name>
<dbReference type="InterPro" id="IPR055128">
    <property type="entry name" value="HypF_C_2"/>
</dbReference>
<gene>
    <name evidence="4" type="ORF">SAMN05421881_101625</name>
</gene>
<evidence type="ECO:0000259" key="3">
    <source>
        <dbReference type="Pfam" id="PF22521"/>
    </source>
</evidence>
<dbReference type="RefSeq" id="WP_090413177.1">
    <property type="nucleotide sequence ID" value="NZ_FNOY01000016.1"/>
</dbReference>
<dbReference type="InterPro" id="IPR043129">
    <property type="entry name" value="ATPase_NBD"/>
</dbReference>
<feature type="domain" description="HypF Kae1-like" evidence="2">
    <location>
        <begin position="25"/>
        <end position="124"/>
    </location>
</feature>
<dbReference type="EMBL" id="FNOY01000016">
    <property type="protein sequence ID" value="SDY05291.1"/>
    <property type="molecule type" value="Genomic_DNA"/>
</dbReference>
<dbReference type="InterPro" id="IPR051060">
    <property type="entry name" value="Carbamoyltrans_HypF-like"/>
</dbReference>
<evidence type="ECO:0000256" key="1">
    <source>
        <dbReference type="ARBA" id="ARBA00008097"/>
    </source>
</evidence>
<dbReference type="GO" id="GO:0016743">
    <property type="term" value="F:carboxyl- or carbamoyltransferase activity"/>
    <property type="evidence" value="ECO:0007669"/>
    <property type="project" value="TreeGrafter"/>
</dbReference>
<dbReference type="Gene3D" id="3.30.420.360">
    <property type="match status" value="1"/>
</dbReference>
<evidence type="ECO:0000313" key="4">
    <source>
        <dbReference type="EMBL" id="SDY05291.1"/>
    </source>
</evidence>